<evidence type="ECO:0000256" key="1">
    <source>
        <dbReference type="SAM" id="MobiDB-lite"/>
    </source>
</evidence>
<gene>
    <name evidence="2" type="ORF">HERI1096_LOCUS4395</name>
</gene>
<dbReference type="AlphaFoldDB" id="A0A7S3AHU7"/>
<sequence>MDAALCRLVKQKDVDAGFFYVLFKNMERARADGDDKLERLLVHLHTRTQEELEKQADPALALLHKLTRTDDAGIRGRVLRHHMVPQTSVKLPDGTEMPLSPPAPAQVSPAALATAIEGAINSVMNMAVDPDVLRATAEEVRTVAKEARAVVVEAYPQEVVDEFSEALTPVFSRALPPKPMSEPSLVEPSAEA</sequence>
<evidence type="ECO:0000313" key="2">
    <source>
        <dbReference type="EMBL" id="CAE0103737.1"/>
    </source>
</evidence>
<protein>
    <submittedName>
        <fullName evidence="2">Uncharacterized protein</fullName>
    </submittedName>
</protein>
<dbReference type="EMBL" id="HBHX01007946">
    <property type="protein sequence ID" value="CAE0103737.1"/>
    <property type="molecule type" value="Transcribed_RNA"/>
</dbReference>
<name>A0A7S3AHU7_9EUKA</name>
<organism evidence="2">
    <name type="scientific">Haptolina ericina</name>
    <dbReference type="NCBI Taxonomy" id="156174"/>
    <lineage>
        <taxon>Eukaryota</taxon>
        <taxon>Haptista</taxon>
        <taxon>Haptophyta</taxon>
        <taxon>Prymnesiophyceae</taxon>
        <taxon>Prymnesiales</taxon>
        <taxon>Prymnesiaceae</taxon>
        <taxon>Haptolina</taxon>
    </lineage>
</organism>
<accession>A0A7S3AHU7</accession>
<proteinExistence type="predicted"/>
<feature type="region of interest" description="Disordered" evidence="1">
    <location>
        <begin position="173"/>
        <end position="192"/>
    </location>
</feature>
<reference evidence="2" key="1">
    <citation type="submission" date="2021-01" db="EMBL/GenBank/DDBJ databases">
        <authorList>
            <person name="Corre E."/>
            <person name="Pelletier E."/>
            <person name="Niang G."/>
            <person name="Scheremetjew M."/>
            <person name="Finn R."/>
            <person name="Kale V."/>
            <person name="Holt S."/>
            <person name="Cochrane G."/>
            <person name="Meng A."/>
            <person name="Brown T."/>
            <person name="Cohen L."/>
        </authorList>
    </citation>
    <scope>NUCLEOTIDE SEQUENCE</scope>
    <source>
        <strain evidence="2">CCMP281</strain>
    </source>
</reference>